<protein>
    <submittedName>
        <fullName evidence="1">Uncharacterized protein</fullName>
    </submittedName>
</protein>
<dbReference type="EMBL" id="PP179332">
    <property type="protein sequence ID" value="XAI71265.1"/>
    <property type="molecule type" value="Genomic_DNA"/>
</dbReference>
<organism evidence="1">
    <name type="scientific">Pseudomonas phage Cygsa01</name>
    <dbReference type="NCBI Taxonomy" id="3138529"/>
    <lineage>
        <taxon>Viruses</taxon>
    </lineage>
</organism>
<proteinExistence type="predicted"/>
<accession>A0AAU6W422</accession>
<name>A0AAU6W422_9VIRU</name>
<gene>
    <name evidence="1" type="ORF">Cygsa01_00219</name>
</gene>
<evidence type="ECO:0000313" key="1">
    <source>
        <dbReference type="EMBL" id="XAI71265.1"/>
    </source>
</evidence>
<sequence length="178" mass="20539">MKSEVLKLALESRIPEIEERYTKMLTFSFEKLVERFGDDMNNIENSGSYTFWSTTMRRVCMVTNPVEHCRMESRDGPARYALNPEALARAAKAYATETVMAWLGKIQAKMGDLEKAECLHVDGCRFAIIGVRGNNNVRIDQDMIINVSSKGTMYNQYPARIYVNRKFMSEANYKKMFM</sequence>
<reference evidence="1" key="1">
    <citation type="journal article" date="2024" name="J. Gen. Virol.">
        <title>Novel phages of Pseudomonas syringae unveil numerous potential auxiliary metabolic genes.</title>
        <authorList>
            <person name="Feltin C."/>
            <person name="Garneau J.R."/>
            <person name="Morris C.E."/>
            <person name="Berard A."/>
            <person name="Torres-Barcelo C."/>
        </authorList>
    </citation>
    <scope>NUCLEOTIDE SEQUENCE</scope>
</reference>